<name>A0A3E0W3I4_9MICO</name>
<evidence type="ECO:0000256" key="1">
    <source>
        <dbReference type="ARBA" id="ARBA00004651"/>
    </source>
</evidence>
<dbReference type="AlphaFoldDB" id="A0A3E0W3I4"/>
<keyword evidence="2" id="KW-1003">Cell membrane</keyword>
<feature type="region of interest" description="Disordered" evidence="8">
    <location>
        <begin position="1"/>
        <end position="36"/>
    </location>
</feature>
<evidence type="ECO:0000256" key="7">
    <source>
        <dbReference type="ARBA" id="ARBA00023136"/>
    </source>
</evidence>
<keyword evidence="4" id="KW-0808">Transferase</keyword>
<proteinExistence type="predicted"/>
<dbReference type="PANTHER" id="PTHR33908">
    <property type="entry name" value="MANNOSYLTRANSFERASE YKCB-RELATED"/>
    <property type="match status" value="1"/>
</dbReference>
<keyword evidence="6 9" id="KW-1133">Transmembrane helix</keyword>
<dbReference type="PANTHER" id="PTHR33908:SF11">
    <property type="entry name" value="MEMBRANE PROTEIN"/>
    <property type="match status" value="1"/>
</dbReference>
<dbReference type="GO" id="GO:0005886">
    <property type="term" value="C:plasma membrane"/>
    <property type="evidence" value="ECO:0007669"/>
    <property type="project" value="UniProtKB-SubCell"/>
</dbReference>
<dbReference type="GO" id="GO:0016763">
    <property type="term" value="F:pentosyltransferase activity"/>
    <property type="evidence" value="ECO:0007669"/>
    <property type="project" value="TreeGrafter"/>
</dbReference>
<feature type="transmembrane region" description="Helical" evidence="9">
    <location>
        <begin position="240"/>
        <end position="265"/>
    </location>
</feature>
<dbReference type="Proteomes" id="UP000256541">
    <property type="component" value="Unassembled WGS sequence"/>
</dbReference>
<evidence type="ECO:0000256" key="8">
    <source>
        <dbReference type="SAM" id="MobiDB-lite"/>
    </source>
</evidence>
<dbReference type="GO" id="GO:0009103">
    <property type="term" value="P:lipopolysaccharide biosynthetic process"/>
    <property type="evidence" value="ECO:0007669"/>
    <property type="project" value="UniProtKB-ARBA"/>
</dbReference>
<feature type="transmembrane region" description="Helical" evidence="9">
    <location>
        <begin position="355"/>
        <end position="373"/>
    </location>
</feature>
<evidence type="ECO:0008006" key="12">
    <source>
        <dbReference type="Google" id="ProtNLM"/>
    </source>
</evidence>
<feature type="transmembrane region" description="Helical" evidence="9">
    <location>
        <begin position="124"/>
        <end position="144"/>
    </location>
</feature>
<feature type="transmembrane region" description="Helical" evidence="9">
    <location>
        <begin position="329"/>
        <end position="349"/>
    </location>
</feature>
<evidence type="ECO:0000256" key="3">
    <source>
        <dbReference type="ARBA" id="ARBA00022676"/>
    </source>
</evidence>
<comment type="subcellular location">
    <subcellularLocation>
        <location evidence="1">Cell membrane</location>
        <topology evidence="1">Multi-pass membrane protein</topology>
    </subcellularLocation>
</comment>
<dbReference type="EMBL" id="NBXB01000011">
    <property type="protein sequence ID" value="RFA16540.1"/>
    <property type="molecule type" value="Genomic_DNA"/>
</dbReference>
<evidence type="ECO:0000313" key="11">
    <source>
        <dbReference type="Proteomes" id="UP000256541"/>
    </source>
</evidence>
<gene>
    <name evidence="10" type="ORF">B7R22_03430</name>
</gene>
<dbReference type="OrthoDB" id="5124967at2"/>
<feature type="transmembrane region" description="Helical" evidence="9">
    <location>
        <begin position="50"/>
        <end position="74"/>
    </location>
</feature>
<keyword evidence="5 9" id="KW-0812">Transmembrane</keyword>
<feature type="transmembrane region" description="Helical" evidence="9">
    <location>
        <begin position="151"/>
        <end position="170"/>
    </location>
</feature>
<reference evidence="10 11" key="1">
    <citation type="submission" date="2017-04" db="EMBL/GenBank/DDBJ databases">
        <title>Comparative genome analysis of Subtercola boreus.</title>
        <authorList>
            <person name="Cho Y.-J."/>
            <person name="Cho A."/>
            <person name="Kim O.-S."/>
            <person name="Lee J.-I."/>
        </authorList>
    </citation>
    <scope>NUCLEOTIDE SEQUENCE [LARGE SCALE GENOMIC DNA]</scope>
    <source>
        <strain evidence="10 11">P27479</strain>
    </source>
</reference>
<organism evidence="10 11">
    <name type="scientific">Subtercola boreus</name>
    <dbReference type="NCBI Taxonomy" id="120213"/>
    <lineage>
        <taxon>Bacteria</taxon>
        <taxon>Bacillati</taxon>
        <taxon>Actinomycetota</taxon>
        <taxon>Actinomycetes</taxon>
        <taxon>Micrococcales</taxon>
        <taxon>Microbacteriaceae</taxon>
        <taxon>Subtercola</taxon>
    </lineage>
</organism>
<feature type="transmembrane region" description="Helical" evidence="9">
    <location>
        <begin position="205"/>
        <end position="234"/>
    </location>
</feature>
<evidence type="ECO:0000256" key="6">
    <source>
        <dbReference type="ARBA" id="ARBA00022989"/>
    </source>
</evidence>
<accession>A0A3E0W3I4</accession>
<comment type="caution">
    <text evidence="10">The sequence shown here is derived from an EMBL/GenBank/DDBJ whole genome shotgun (WGS) entry which is preliminary data.</text>
</comment>
<feature type="transmembrane region" description="Helical" evidence="9">
    <location>
        <begin position="380"/>
        <end position="402"/>
    </location>
</feature>
<dbReference type="InterPro" id="IPR050297">
    <property type="entry name" value="LipidA_mod_glycosyltrf_83"/>
</dbReference>
<protein>
    <recommendedName>
        <fullName evidence="12">Glycosyltransferase RgtA/B/C/D-like domain-containing protein</fullName>
    </recommendedName>
</protein>
<evidence type="ECO:0000256" key="5">
    <source>
        <dbReference type="ARBA" id="ARBA00022692"/>
    </source>
</evidence>
<feature type="transmembrane region" description="Helical" evidence="9">
    <location>
        <begin position="300"/>
        <end position="322"/>
    </location>
</feature>
<feature type="compositionally biased region" description="Polar residues" evidence="8">
    <location>
        <begin position="1"/>
        <end position="11"/>
    </location>
</feature>
<keyword evidence="3" id="KW-0328">Glycosyltransferase</keyword>
<keyword evidence="7 9" id="KW-0472">Membrane</keyword>
<evidence type="ECO:0000256" key="2">
    <source>
        <dbReference type="ARBA" id="ARBA00022475"/>
    </source>
</evidence>
<dbReference type="RefSeq" id="WP_116410405.1">
    <property type="nucleotide sequence ID" value="NZ_NBXB01000011.1"/>
</dbReference>
<evidence type="ECO:0000313" key="10">
    <source>
        <dbReference type="EMBL" id="RFA16540.1"/>
    </source>
</evidence>
<sequence>MSDTTAESTGNGVAERVTTTSDATERDTTTSGLTERSPSVAERGLRIAGIAFWVLLAAGFLLRLLLVFTPAFYVDSDNAIVYLMAKDISDGDLTFFFWGQTYGGTLLQLVAGGVMAIVGAHIEVLSVVAMLFFVGGVLVLRFIATKAFSPLVGNVAAILYWFSGFYTLRISISEPGFYGPSLVLGLGATALALRQPVRRPLLQWALVGLAAGLAFWQSPMGAALAIPGVLILLVRSRRHWYRILVGIAAAIVGALPWLVMFANSLNALAPKSDGTHPGLRSFATLFTSTMPSIFGLQGTVVGYLTAAICLALLALLAVLAVLGRNVWVAALLAGTVLAVIVVVVGAGTTLGPSDYRYTVFVLPSLAVAVAWLVMRIRYRLVAGITAMLLVATLTVVQVESLFPNLSFGTQSRYIVGDIRSLGQYLEDQNLAAVYADYWVAYSLTAATEERVTAAGLTNDRYPPYQQRALQGDEITVVVLENNENDTRMQVATDLPPFTRAVHAGYAIYTFPITFDVMYYPWSLF</sequence>
<feature type="transmembrane region" description="Helical" evidence="9">
    <location>
        <begin position="95"/>
        <end position="118"/>
    </location>
</feature>
<evidence type="ECO:0000256" key="9">
    <source>
        <dbReference type="SAM" id="Phobius"/>
    </source>
</evidence>
<evidence type="ECO:0000256" key="4">
    <source>
        <dbReference type="ARBA" id="ARBA00022679"/>
    </source>
</evidence>